<dbReference type="InterPro" id="IPR011990">
    <property type="entry name" value="TPR-like_helical_dom_sf"/>
</dbReference>
<dbReference type="GO" id="GO:0009451">
    <property type="term" value="P:RNA modification"/>
    <property type="evidence" value="ECO:0007669"/>
    <property type="project" value="InterPro"/>
</dbReference>
<dbReference type="PANTHER" id="PTHR47926:SF533">
    <property type="entry name" value="DYW DOMAIN-CONTAINING PROTEIN"/>
    <property type="match status" value="1"/>
</dbReference>
<dbReference type="Pfam" id="PF13041">
    <property type="entry name" value="PPR_2"/>
    <property type="match status" value="2"/>
</dbReference>
<dbReference type="KEGG" id="smo:SELMODRAFT_137607"/>
<sequence>MLLEPVVPSGTTFVAVLSACTDVCEGIQIHDRVCESGHLGDVIVATALLNMYGKLGCPDRALEIFSAMRQRNMITWNAMVAALAHNERFEQAFGIFERCSPKDVVLWNAMITAYAQAGHSKQALELFQGMQTDGVSPDSVSFLTILNACCSPEFLSRGREIHARMIKSGLTEDVFLGTALVNFYGKAGSVDDSRAVFDRMKQRSLSRDDVSSWNTLVTVLARHGRGDEALSHFYRMQSEGARPNSSTFLSVLSGCSHSGLLWEGIQCFSSMVWDHRVEICEEHFGCVIDLLGRAGRLGEADEFIAKMPLDSNSVVWMSLLGASKIQGDAGRAKHAAVNAIAIDPRHDAAYVALSSTS</sequence>
<dbReference type="PANTHER" id="PTHR47926">
    <property type="entry name" value="PENTATRICOPEPTIDE REPEAT-CONTAINING PROTEIN"/>
    <property type="match status" value="1"/>
</dbReference>
<dbReference type="NCBIfam" id="TIGR00756">
    <property type="entry name" value="PPR"/>
    <property type="match status" value="4"/>
</dbReference>
<dbReference type="GO" id="GO:0048731">
    <property type="term" value="P:system development"/>
    <property type="evidence" value="ECO:0007669"/>
    <property type="project" value="UniProtKB-ARBA"/>
</dbReference>
<name>D8TDW2_SELML</name>
<dbReference type="FunCoup" id="D8TDW2">
    <property type="interactions" value="1601"/>
</dbReference>
<evidence type="ECO:0000313" key="3">
    <source>
        <dbReference type="EMBL" id="EFJ05153.1"/>
    </source>
</evidence>
<keyword evidence="4" id="KW-1185">Reference proteome</keyword>
<evidence type="ECO:0000313" key="4">
    <source>
        <dbReference type="Proteomes" id="UP000001514"/>
    </source>
</evidence>
<dbReference type="GO" id="GO:0003723">
    <property type="term" value="F:RNA binding"/>
    <property type="evidence" value="ECO:0007669"/>
    <property type="project" value="InterPro"/>
</dbReference>
<evidence type="ECO:0008006" key="5">
    <source>
        <dbReference type="Google" id="ProtNLM"/>
    </source>
</evidence>
<feature type="repeat" description="PPR" evidence="2">
    <location>
        <begin position="103"/>
        <end position="137"/>
    </location>
</feature>
<gene>
    <name evidence="3" type="ORF">SELMODRAFT_137607</name>
</gene>
<dbReference type="SUPFAM" id="SSF48452">
    <property type="entry name" value="TPR-like"/>
    <property type="match status" value="1"/>
</dbReference>
<evidence type="ECO:0000256" key="2">
    <source>
        <dbReference type="PROSITE-ProRule" id="PRU00708"/>
    </source>
</evidence>
<dbReference type="Gramene" id="EFJ05153">
    <property type="protein sequence ID" value="EFJ05153"/>
    <property type="gene ID" value="SELMODRAFT_137607"/>
</dbReference>
<dbReference type="HOGENOM" id="CLU_002706_0_2_1"/>
<dbReference type="Gene3D" id="1.25.40.10">
    <property type="entry name" value="Tetratricopeptide repeat domain"/>
    <property type="match status" value="3"/>
</dbReference>
<dbReference type="Proteomes" id="UP000001514">
    <property type="component" value="Unassembled WGS sequence"/>
</dbReference>
<evidence type="ECO:0000256" key="1">
    <source>
        <dbReference type="ARBA" id="ARBA00022737"/>
    </source>
</evidence>
<organism evidence="4">
    <name type="scientific">Selaginella moellendorffii</name>
    <name type="common">Spikemoss</name>
    <dbReference type="NCBI Taxonomy" id="88036"/>
    <lineage>
        <taxon>Eukaryota</taxon>
        <taxon>Viridiplantae</taxon>
        <taxon>Streptophyta</taxon>
        <taxon>Embryophyta</taxon>
        <taxon>Tracheophyta</taxon>
        <taxon>Lycopodiopsida</taxon>
        <taxon>Selaginellales</taxon>
        <taxon>Selaginellaceae</taxon>
        <taxon>Selaginella</taxon>
    </lineage>
</organism>
<keyword evidence="1" id="KW-0677">Repeat</keyword>
<dbReference type="EMBL" id="GL377735">
    <property type="protein sequence ID" value="EFJ05153.1"/>
    <property type="molecule type" value="Genomic_DNA"/>
</dbReference>
<dbReference type="FunFam" id="1.25.40.10:FF:000158">
    <property type="entry name" value="pentatricopeptide repeat-containing protein At2g33680"/>
    <property type="match status" value="1"/>
</dbReference>
<proteinExistence type="predicted"/>
<feature type="repeat" description="PPR" evidence="2">
    <location>
        <begin position="41"/>
        <end position="75"/>
    </location>
</feature>
<dbReference type="InterPro" id="IPR046960">
    <property type="entry name" value="PPR_At4g14850-like_plant"/>
</dbReference>
<accession>D8TDW2</accession>
<dbReference type="eggNOG" id="KOG4197">
    <property type="taxonomic scope" value="Eukaryota"/>
</dbReference>
<feature type="repeat" description="PPR" evidence="2">
    <location>
        <begin position="209"/>
        <end position="243"/>
    </location>
</feature>
<feature type="repeat" description="PPR" evidence="2">
    <location>
        <begin position="173"/>
        <end position="207"/>
    </location>
</feature>
<dbReference type="Pfam" id="PF01535">
    <property type="entry name" value="PPR"/>
    <property type="match status" value="4"/>
</dbReference>
<protein>
    <recommendedName>
        <fullName evidence="5">Pentacotripeptide-repeat region of PRORP domain-containing protein</fullName>
    </recommendedName>
</protein>
<reference evidence="3 4" key="1">
    <citation type="journal article" date="2011" name="Science">
        <title>The Selaginella genome identifies genetic changes associated with the evolution of vascular plants.</title>
        <authorList>
            <person name="Banks J.A."/>
            <person name="Nishiyama T."/>
            <person name="Hasebe M."/>
            <person name="Bowman J.L."/>
            <person name="Gribskov M."/>
            <person name="dePamphilis C."/>
            <person name="Albert V.A."/>
            <person name="Aono N."/>
            <person name="Aoyama T."/>
            <person name="Ambrose B.A."/>
            <person name="Ashton N.W."/>
            <person name="Axtell M.J."/>
            <person name="Barker E."/>
            <person name="Barker M.S."/>
            <person name="Bennetzen J.L."/>
            <person name="Bonawitz N.D."/>
            <person name="Chapple C."/>
            <person name="Cheng C."/>
            <person name="Correa L.G."/>
            <person name="Dacre M."/>
            <person name="DeBarry J."/>
            <person name="Dreyer I."/>
            <person name="Elias M."/>
            <person name="Engstrom E.M."/>
            <person name="Estelle M."/>
            <person name="Feng L."/>
            <person name="Finet C."/>
            <person name="Floyd S.K."/>
            <person name="Frommer W.B."/>
            <person name="Fujita T."/>
            <person name="Gramzow L."/>
            <person name="Gutensohn M."/>
            <person name="Harholt J."/>
            <person name="Hattori M."/>
            <person name="Heyl A."/>
            <person name="Hirai T."/>
            <person name="Hiwatashi Y."/>
            <person name="Ishikawa M."/>
            <person name="Iwata M."/>
            <person name="Karol K.G."/>
            <person name="Koehler B."/>
            <person name="Kolukisaoglu U."/>
            <person name="Kubo M."/>
            <person name="Kurata T."/>
            <person name="Lalonde S."/>
            <person name="Li K."/>
            <person name="Li Y."/>
            <person name="Litt A."/>
            <person name="Lyons E."/>
            <person name="Manning G."/>
            <person name="Maruyama T."/>
            <person name="Michael T.P."/>
            <person name="Mikami K."/>
            <person name="Miyazaki S."/>
            <person name="Morinaga S."/>
            <person name="Murata T."/>
            <person name="Mueller-Roeber B."/>
            <person name="Nelson D.R."/>
            <person name="Obara M."/>
            <person name="Oguri Y."/>
            <person name="Olmstead R.G."/>
            <person name="Onodera N."/>
            <person name="Petersen B.L."/>
            <person name="Pils B."/>
            <person name="Prigge M."/>
            <person name="Rensing S.A."/>
            <person name="Riano-Pachon D.M."/>
            <person name="Roberts A.W."/>
            <person name="Sato Y."/>
            <person name="Scheller H.V."/>
            <person name="Schulz B."/>
            <person name="Schulz C."/>
            <person name="Shakirov E.V."/>
            <person name="Shibagaki N."/>
            <person name="Shinohara N."/>
            <person name="Shippen D.E."/>
            <person name="Soerensen I."/>
            <person name="Sotooka R."/>
            <person name="Sugimoto N."/>
            <person name="Sugita M."/>
            <person name="Sumikawa N."/>
            <person name="Tanurdzic M."/>
            <person name="Theissen G."/>
            <person name="Ulvskov P."/>
            <person name="Wakazuki S."/>
            <person name="Weng J.K."/>
            <person name="Willats W.W."/>
            <person name="Wipf D."/>
            <person name="Wolf P.G."/>
            <person name="Yang L."/>
            <person name="Zimmer A.D."/>
            <person name="Zhu Q."/>
            <person name="Mitros T."/>
            <person name="Hellsten U."/>
            <person name="Loque D."/>
            <person name="Otillar R."/>
            <person name="Salamov A."/>
            <person name="Schmutz J."/>
            <person name="Shapiro H."/>
            <person name="Lindquist E."/>
            <person name="Lucas S."/>
            <person name="Rokhsar D."/>
            <person name="Grigoriev I.V."/>
        </authorList>
    </citation>
    <scope>NUCLEOTIDE SEQUENCE [LARGE SCALE GENOMIC DNA]</scope>
</reference>
<dbReference type="InterPro" id="IPR002885">
    <property type="entry name" value="PPR_rpt"/>
</dbReference>
<dbReference type="InParanoid" id="D8TDW2"/>
<dbReference type="PROSITE" id="PS51375">
    <property type="entry name" value="PPR"/>
    <property type="match status" value="4"/>
</dbReference>
<dbReference type="AlphaFoldDB" id="D8TDW2"/>